<dbReference type="RefSeq" id="WP_137014430.1">
    <property type="nucleotide sequence ID" value="NZ_SZPX01000006.1"/>
</dbReference>
<evidence type="ECO:0000313" key="2">
    <source>
        <dbReference type="Proteomes" id="UP000309561"/>
    </source>
</evidence>
<dbReference type="OrthoDB" id="5348870at2"/>
<gene>
    <name evidence="1" type="ORF">FCU45_08905</name>
</gene>
<comment type="caution">
    <text evidence="1">The sequence shown here is derived from an EMBL/GenBank/DDBJ whole genome shotgun (WGS) entry which is preliminary data.</text>
</comment>
<sequence>MSESLIEQFTKMNREVQNQKLRLFARVDTSTKLKILERQKPIFHKLRSSYSNVENAILTLVSLILAIDDVLKELDTVNLNVIKLKNKSVRQKAKRDKLFGYWAVIRTLKLEQDLSFRQIAQYLKKYHKLEVAHSTLYKFWSELETIKNEAKGEN</sequence>
<accession>A0A4U2Z6I4</accession>
<dbReference type="Proteomes" id="UP000309561">
    <property type="component" value="Unassembled WGS sequence"/>
</dbReference>
<name>A0A4U2Z6I4_9BACT</name>
<evidence type="ECO:0000313" key="1">
    <source>
        <dbReference type="EMBL" id="TKI69070.1"/>
    </source>
</evidence>
<dbReference type="AlphaFoldDB" id="A0A4U2Z6I4"/>
<dbReference type="EMBL" id="SZPX01000006">
    <property type="protein sequence ID" value="TKI69070.1"/>
    <property type="molecule type" value="Genomic_DNA"/>
</dbReference>
<keyword evidence="2" id="KW-1185">Reference proteome</keyword>
<reference evidence="1 2" key="1">
    <citation type="submission" date="2019-04" db="EMBL/GenBank/DDBJ databases">
        <title>Sulfurimonas crateris sp. nov. a facultative anaerobic sulfur-oxidizing chemolithautotrophic bacterium isolated from a terrestrial mud vulcano.</title>
        <authorList>
            <person name="Ratnikova N.M."/>
            <person name="Slobodkin A.I."/>
            <person name="Merkel A.Y."/>
            <person name="Novikov A."/>
            <person name="Bonch-Osmolovskaya E.A."/>
            <person name="Slobodkina G.B."/>
        </authorList>
    </citation>
    <scope>NUCLEOTIDE SEQUENCE [LARGE SCALE GENOMIC DNA]</scope>
    <source>
        <strain evidence="1 2">SN118</strain>
    </source>
</reference>
<protein>
    <submittedName>
        <fullName evidence="1">Uncharacterized protein</fullName>
    </submittedName>
</protein>
<organism evidence="1 2">
    <name type="scientific">Sulfurimonas crateris</name>
    <dbReference type="NCBI Taxonomy" id="2574727"/>
    <lineage>
        <taxon>Bacteria</taxon>
        <taxon>Pseudomonadati</taxon>
        <taxon>Campylobacterota</taxon>
        <taxon>Epsilonproteobacteria</taxon>
        <taxon>Campylobacterales</taxon>
        <taxon>Sulfurimonadaceae</taxon>
        <taxon>Sulfurimonas</taxon>
    </lineage>
</organism>
<proteinExistence type="predicted"/>